<evidence type="ECO:0000313" key="1">
    <source>
        <dbReference type="EMBL" id="KAK8198725.1"/>
    </source>
</evidence>
<proteinExistence type="predicted"/>
<keyword evidence="2" id="KW-1185">Reference proteome</keyword>
<evidence type="ECO:0000313" key="2">
    <source>
        <dbReference type="Proteomes" id="UP001320706"/>
    </source>
</evidence>
<gene>
    <name evidence="1" type="ORF">M8818_006592</name>
</gene>
<dbReference type="EMBL" id="JAMKPW020000040">
    <property type="protein sequence ID" value="KAK8198725.1"/>
    <property type="molecule type" value="Genomic_DNA"/>
</dbReference>
<protein>
    <submittedName>
        <fullName evidence="1">Uncharacterized protein</fullName>
    </submittedName>
</protein>
<accession>A0ACC3S677</accession>
<organism evidence="1 2">
    <name type="scientific">Zalaria obscura</name>
    <dbReference type="NCBI Taxonomy" id="2024903"/>
    <lineage>
        <taxon>Eukaryota</taxon>
        <taxon>Fungi</taxon>
        <taxon>Dikarya</taxon>
        <taxon>Ascomycota</taxon>
        <taxon>Pezizomycotina</taxon>
        <taxon>Dothideomycetes</taxon>
        <taxon>Dothideomycetidae</taxon>
        <taxon>Dothideales</taxon>
        <taxon>Zalariaceae</taxon>
        <taxon>Zalaria</taxon>
    </lineage>
</organism>
<reference evidence="1" key="1">
    <citation type="submission" date="2024-02" db="EMBL/GenBank/DDBJ databases">
        <title>Metagenome Assembled Genome of Zalaria obscura JY119.</title>
        <authorList>
            <person name="Vighnesh L."/>
            <person name="Jagadeeshwari U."/>
            <person name="Venkata Ramana C."/>
            <person name="Sasikala C."/>
        </authorList>
    </citation>
    <scope>NUCLEOTIDE SEQUENCE</scope>
    <source>
        <strain evidence="1">JY119</strain>
    </source>
</reference>
<name>A0ACC3S677_9PEZI</name>
<comment type="caution">
    <text evidence="1">The sequence shown here is derived from an EMBL/GenBank/DDBJ whole genome shotgun (WGS) entry which is preliminary data.</text>
</comment>
<dbReference type="Proteomes" id="UP001320706">
    <property type="component" value="Unassembled WGS sequence"/>
</dbReference>
<sequence>MAEGNRMEGQSRGQQVLAINLAFFILAVITVGLRLVTRFRVVHNAGRDDACIVASVFFSLGLLVTVIYQVKNGMGRHQDSLTDAEGVNQLKGLWASIWLYNLSLTFTKISIIMQYLRIFIGTKFRIACWVMFGVVVVYSFWTFFSSIFSCTPVAYFWDKNVAGGHCLDQYVVWFVNAGINIATDFLTMLLPMPVLKNLMLPKRQKIALMLVFALAGFVCIVSILRLRSLFIISNSDDVSWDNTAAASWSGIEVNVGIICASLPTLKACVSRIFPRFFSTNSGTASASGPNGLGNSSFPLNSRSRKGSKGILSGLSGLRDGDKDRDRERAMMQSHMSRTDEEEWAGDVGMQNYRAAQGYGPKSHIQSQVRPPLKKGHGSFESADGDVLGRGGSPEGHINVVTVVEQEFEKNVDAGPRKGSQESEAYLWTSDSHERLRS</sequence>